<accession>A0A133UYD8</accession>
<organism evidence="1 2">
    <name type="scientific">candidate division MSBL1 archaeon SCGC-AAA259M10</name>
    <dbReference type="NCBI Taxonomy" id="1698270"/>
    <lineage>
        <taxon>Archaea</taxon>
        <taxon>Methanobacteriati</taxon>
        <taxon>Methanobacteriota</taxon>
        <taxon>candidate division MSBL1</taxon>
    </lineage>
</organism>
<evidence type="ECO:0000313" key="1">
    <source>
        <dbReference type="EMBL" id="KXA99185.1"/>
    </source>
</evidence>
<dbReference type="AlphaFoldDB" id="A0A133UYD8"/>
<dbReference type="GO" id="GO:0016491">
    <property type="term" value="F:oxidoreductase activity"/>
    <property type="evidence" value="ECO:0007669"/>
    <property type="project" value="InterPro"/>
</dbReference>
<reference evidence="1 2" key="1">
    <citation type="journal article" date="2016" name="Sci. Rep.">
        <title>Metabolic traits of an uncultured archaeal lineage -MSBL1- from brine pools of the Red Sea.</title>
        <authorList>
            <person name="Mwirichia R."/>
            <person name="Alam I."/>
            <person name="Rashid M."/>
            <person name="Vinu M."/>
            <person name="Ba-Alawi W."/>
            <person name="Anthony Kamau A."/>
            <person name="Kamanda Ngugi D."/>
            <person name="Goker M."/>
            <person name="Klenk H.P."/>
            <person name="Bajic V."/>
            <person name="Stingl U."/>
        </authorList>
    </citation>
    <scope>NUCLEOTIDE SEQUENCE [LARGE SCALE GENOMIC DNA]</scope>
    <source>
        <strain evidence="1">SCGC-AAA259M10</strain>
    </source>
</reference>
<proteinExistence type="predicted"/>
<name>A0A133UYD8_9EURY</name>
<dbReference type="SUPFAM" id="SSF56821">
    <property type="entry name" value="Prismane protein-like"/>
    <property type="match status" value="1"/>
</dbReference>
<dbReference type="Gene3D" id="3.40.1470.10">
    <property type="entry name" value="Bifunctional carbon monoxide dehydrogenase/acetyl-coa synthase(codh/acs), Chain M, domain 5"/>
    <property type="match status" value="1"/>
</dbReference>
<evidence type="ECO:0000313" key="2">
    <source>
        <dbReference type="Proteomes" id="UP000070341"/>
    </source>
</evidence>
<dbReference type="Proteomes" id="UP000070341">
    <property type="component" value="Unassembled WGS sequence"/>
</dbReference>
<gene>
    <name evidence="1" type="ORF">AKJ40_03750</name>
</gene>
<keyword evidence="2" id="KW-1185">Reference proteome</keyword>
<comment type="caution">
    <text evidence="1">The sequence shown here is derived from an EMBL/GenBank/DDBJ whole genome shotgun (WGS) entry which is preliminary data.</text>
</comment>
<sequence>MVWIPEEIKEEFKEVIPDEIYDRIVTEKETRDVNELKELLEEKNHPIITRWVDVSDNLIRETINFIKEKGGKVEPKEASEALGLNEVQFRRVIDEMKDRGILGGEPGGYLDGLNYRWLRGDVCEWPWS</sequence>
<dbReference type="InterPro" id="IPR011254">
    <property type="entry name" value="Prismane-like_sf"/>
</dbReference>
<protein>
    <submittedName>
        <fullName evidence="1">Uncharacterized protein</fullName>
    </submittedName>
</protein>
<dbReference type="EMBL" id="LHXU01000068">
    <property type="protein sequence ID" value="KXA99185.1"/>
    <property type="molecule type" value="Genomic_DNA"/>
</dbReference>